<dbReference type="AlphaFoldDB" id="A0A0S7EUS9"/>
<accession>A0A0S7EUS9</accession>
<reference evidence="2" key="1">
    <citation type="submission" date="2014-12" db="EMBL/GenBank/DDBJ databases">
        <title>Parallel Evolution in Life History Adaptation Evident in the Tissue-Specific Poeciliopsis prolifica transcriptome.</title>
        <authorList>
            <person name="Jue N.K."/>
            <person name="Foley R.J."/>
            <person name="Obergfell C."/>
            <person name="Reznick D.N."/>
            <person name="O'Neill R.J."/>
            <person name="O'Neill M.J."/>
        </authorList>
    </citation>
    <scope>NUCLEOTIDE SEQUENCE</scope>
</reference>
<proteinExistence type="predicted"/>
<gene>
    <name evidence="2" type="primary">PPUP8321</name>
</gene>
<sequence>MQNARRLRTDRERKRKGEWGELGIHWRLSVQGSAGCHTGAKWRCVTRRVAIDLLKEEAQKTLGLIARKSRDKQIPTTYHFINLSSLCGSPHPFSSTSLSVTKTASPNPS</sequence>
<evidence type="ECO:0000313" key="2">
    <source>
        <dbReference type="EMBL" id="JAO05897.1"/>
    </source>
</evidence>
<feature type="non-terminal residue" evidence="2">
    <location>
        <position position="109"/>
    </location>
</feature>
<protein>
    <submittedName>
        <fullName evidence="2">PPUP8321</fullName>
    </submittedName>
</protein>
<dbReference type="EMBL" id="GBYX01475780">
    <property type="protein sequence ID" value="JAO05897.1"/>
    <property type="molecule type" value="Transcribed_RNA"/>
</dbReference>
<organism evidence="2">
    <name type="scientific">Poeciliopsis prolifica</name>
    <name type="common">blackstripe livebearer</name>
    <dbReference type="NCBI Taxonomy" id="188132"/>
    <lineage>
        <taxon>Eukaryota</taxon>
        <taxon>Metazoa</taxon>
        <taxon>Chordata</taxon>
        <taxon>Craniata</taxon>
        <taxon>Vertebrata</taxon>
        <taxon>Euteleostomi</taxon>
        <taxon>Actinopterygii</taxon>
        <taxon>Neopterygii</taxon>
        <taxon>Teleostei</taxon>
        <taxon>Neoteleostei</taxon>
        <taxon>Acanthomorphata</taxon>
        <taxon>Ovalentaria</taxon>
        <taxon>Atherinomorphae</taxon>
        <taxon>Cyprinodontiformes</taxon>
        <taxon>Poeciliidae</taxon>
        <taxon>Poeciliinae</taxon>
        <taxon>Poeciliopsis</taxon>
    </lineage>
</organism>
<name>A0A0S7EUS9_9TELE</name>
<feature type="region of interest" description="Disordered" evidence="1">
    <location>
        <begin position="89"/>
        <end position="109"/>
    </location>
</feature>
<evidence type="ECO:0000256" key="1">
    <source>
        <dbReference type="SAM" id="MobiDB-lite"/>
    </source>
</evidence>